<dbReference type="Proteomes" id="UP000219338">
    <property type="component" value="Unassembled WGS sequence"/>
</dbReference>
<accession>A0A284QK35</accession>
<feature type="compositionally biased region" description="Low complexity" evidence="1">
    <location>
        <begin position="72"/>
        <end position="87"/>
    </location>
</feature>
<evidence type="ECO:0000313" key="3">
    <source>
        <dbReference type="Proteomes" id="UP000219338"/>
    </source>
</evidence>
<feature type="region of interest" description="Disordered" evidence="1">
    <location>
        <begin position="19"/>
        <end position="47"/>
    </location>
</feature>
<gene>
    <name evidence="2" type="ORF">ARMOST_00069</name>
</gene>
<evidence type="ECO:0000313" key="2">
    <source>
        <dbReference type="EMBL" id="SJK96823.1"/>
    </source>
</evidence>
<organism evidence="2 3">
    <name type="scientific">Armillaria ostoyae</name>
    <name type="common">Armillaria root rot fungus</name>
    <dbReference type="NCBI Taxonomy" id="47428"/>
    <lineage>
        <taxon>Eukaryota</taxon>
        <taxon>Fungi</taxon>
        <taxon>Dikarya</taxon>
        <taxon>Basidiomycota</taxon>
        <taxon>Agaricomycotina</taxon>
        <taxon>Agaricomycetes</taxon>
        <taxon>Agaricomycetidae</taxon>
        <taxon>Agaricales</taxon>
        <taxon>Marasmiineae</taxon>
        <taxon>Physalacriaceae</taxon>
        <taxon>Armillaria</taxon>
    </lineage>
</organism>
<protein>
    <submittedName>
        <fullName evidence="2">Uncharacterized protein</fullName>
    </submittedName>
</protein>
<sequence>MLSLHATCDRFSERVLPTPPDWRHVSPTLIPSHTHYTPSSNKDPRYPNPAHRLLSPFHRFTASLSRSRIKKTTTSLTRKTRNSSSGSGSTGLQDLYSNDVTTIEDVNFCATTTDRRPASEELDKSMHKGRIPLQQKLDDDLRAATMFQLSMTGERGMMASITSLHVFETSNKDYRIDTALLRDVPRVTNSHVGPGPSGHFFVFPDATLHQDGNEELTSDAFL</sequence>
<evidence type="ECO:0000256" key="1">
    <source>
        <dbReference type="SAM" id="MobiDB-lite"/>
    </source>
</evidence>
<dbReference type="AlphaFoldDB" id="A0A284QK35"/>
<dbReference type="EMBL" id="FUEG01000001">
    <property type="protein sequence ID" value="SJK96823.1"/>
    <property type="molecule type" value="Genomic_DNA"/>
</dbReference>
<keyword evidence="3" id="KW-1185">Reference proteome</keyword>
<reference evidence="3" key="1">
    <citation type="journal article" date="2017" name="Nat. Ecol. Evol.">
        <title>Genome expansion and lineage-specific genetic innovations in the forest pathogenic fungi Armillaria.</title>
        <authorList>
            <person name="Sipos G."/>
            <person name="Prasanna A.N."/>
            <person name="Walter M.C."/>
            <person name="O'Connor E."/>
            <person name="Balint B."/>
            <person name="Krizsan K."/>
            <person name="Kiss B."/>
            <person name="Hess J."/>
            <person name="Varga T."/>
            <person name="Slot J."/>
            <person name="Riley R."/>
            <person name="Boka B."/>
            <person name="Rigling D."/>
            <person name="Barry K."/>
            <person name="Lee J."/>
            <person name="Mihaltcheva S."/>
            <person name="LaButti K."/>
            <person name="Lipzen A."/>
            <person name="Waldron R."/>
            <person name="Moloney N.M."/>
            <person name="Sperisen C."/>
            <person name="Kredics L."/>
            <person name="Vagvoelgyi C."/>
            <person name="Patrignani A."/>
            <person name="Fitzpatrick D."/>
            <person name="Nagy I."/>
            <person name="Doyle S."/>
            <person name="Anderson J.B."/>
            <person name="Grigoriev I.V."/>
            <person name="Gueldener U."/>
            <person name="Muensterkoetter M."/>
            <person name="Nagy L.G."/>
        </authorList>
    </citation>
    <scope>NUCLEOTIDE SEQUENCE [LARGE SCALE GENOMIC DNA]</scope>
    <source>
        <strain evidence="3">C18/9</strain>
    </source>
</reference>
<feature type="region of interest" description="Disordered" evidence="1">
    <location>
        <begin position="68"/>
        <end position="95"/>
    </location>
</feature>
<feature type="compositionally biased region" description="Polar residues" evidence="1">
    <location>
        <begin position="29"/>
        <end position="41"/>
    </location>
</feature>
<name>A0A284QK35_ARMOS</name>
<dbReference type="OrthoDB" id="10618816at2759"/>
<proteinExistence type="predicted"/>